<name>A0ABU8RCM7_9PSED</name>
<evidence type="ECO:0000259" key="4">
    <source>
        <dbReference type="PROSITE" id="PS01124"/>
    </source>
</evidence>
<dbReference type="InterPro" id="IPR018060">
    <property type="entry name" value="HTH_AraC"/>
</dbReference>
<dbReference type="PANTHER" id="PTHR11019">
    <property type="entry name" value="HTH-TYPE TRANSCRIPTIONAL REGULATOR NIMR"/>
    <property type="match status" value="1"/>
</dbReference>
<gene>
    <name evidence="5" type="ORF">V7V80_23480</name>
</gene>
<dbReference type="InterPro" id="IPR011051">
    <property type="entry name" value="RmlC_Cupin_sf"/>
</dbReference>
<evidence type="ECO:0000256" key="3">
    <source>
        <dbReference type="ARBA" id="ARBA00023163"/>
    </source>
</evidence>
<dbReference type="CDD" id="cd06124">
    <property type="entry name" value="cupin_NimR-like_N"/>
    <property type="match status" value="1"/>
</dbReference>
<dbReference type="PROSITE" id="PS00041">
    <property type="entry name" value="HTH_ARAC_FAMILY_1"/>
    <property type="match status" value="1"/>
</dbReference>
<keyword evidence="3" id="KW-0804">Transcription</keyword>
<dbReference type="InterPro" id="IPR013096">
    <property type="entry name" value="Cupin_2"/>
</dbReference>
<feature type="domain" description="HTH araC/xylS-type" evidence="4">
    <location>
        <begin position="133"/>
        <end position="233"/>
    </location>
</feature>
<dbReference type="PANTHER" id="PTHR11019:SF159">
    <property type="entry name" value="TRANSCRIPTIONAL REGULATOR-RELATED"/>
    <property type="match status" value="1"/>
</dbReference>
<dbReference type="SUPFAM" id="SSF51182">
    <property type="entry name" value="RmlC-like cupins"/>
    <property type="match status" value="1"/>
</dbReference>
<organism evidence="5 6">
    <name type="scientific">Pseudomonas kermanshahensis</name>
    <dbReference type="NCBI Taxonomy" id="2745482"/>
    <lineage>
        <taxon>Bacteria</taxon>
        <taxon>Pseudomonadati</taxon>
        <taxon>Pseudomonadota</taxon>
        <taxon>Gammaproteobacteria</taxon>
        <taxon>Pseudomonadales</taxon>
        <taxon>Pseudomonadaceae</taxon>
        <taxon>Pseudomonas</taxon>
    </lineage>
</organism>
<evidence type="ECO:0000256" key="1">
    <source>
        <dbReference type="ARBA" id="ARBA00023015"/>
    </source>
</evidence>
<sequence length="243" mass="27023">MQALGMDYRHGEVVASHCHAEDQLMYAANGVMRVYSDGGNWVIPRGQALWIPAGMSHEVRMQGEVSMRTLLLGSHVTRCHVIAVSGLLRELILAGSRMLQRDEPLGEHVRALIQRELETAERIDAYVPVPQHARLRAWCEGFLEDPAQDLTLEQCGAQLSMSARTLARLFQREVGMSYGEWRARTRMILSQQCLADGKPILNVALEHGYQSASAFAAMFKRILGYNPSAWQISVLGTGTAPTH</sequence>
<proteinExistence type="predicted"/>
<dbReference type="SUPFAM" id="SSF46689">
    <property type="entry name" value="Homeodomain-like"/>
    <property type="match status" value="1"/>
</dbReference>
<evidence type="ECO:0000313" key="5">
    <source>
        <dbReference type="EMBL" id="MEJ5907653.1"/>
    </source>
</evidence>
<accession>A0ABU8RCM7</accession>
<keyword evidence="1" id="KW-0805">Transcription regulation</keyword>
<protein>
    <submittedName>
        <fullName evidence="5">Helix-turn-helix transcriptional regulator</fullName>
    </submittedName>
</protein>
<dbReference type="InterPro" id="IPR009057">
    <property type="entry name" value="Homeodomain-like_sf"/>
</dbReference>
<dbReference type="InterPro" id="IPR018062">
    <property type="entry name" value="HTH_AraC-typ_CS"/>
</dbReference>
<dbReference type="Gene3D" id="1.10.10.60">
    <property type="entry name" value="Homeodomain-like"/>
    <property type="match status" value="1"/>
</dbReference>
<dbReference type="InterPro" id="IPR014710">
    <property type="entry name" value="RmlC-like_jellyroll"/>
</dbReference>
<dbReference type="Pfam" id="PF07883">
    <property type="entry name" value="Cupin_2"/>
    <property type="match status" value="1"/>
</dbReference>
<dbReference type="EMBL" id="JBBHLD010000031">
    <property type="protein sequence ID" value="MEJ5907653.1"/>
    <property type="molecule type" value="Genomic_DNA"/>
</dbReference>
<keyword evidence="2" id="KW-0238">DNA-binding</keyword>
<dbReference type="Gene3D" id="2.60.120.10">
    <property type="entry name" value="Jelly Rolls"/>
    <property type="match status" value="1"/>
</dbReference>
<keyword evidence="6" id="KW-1185">Reference proteome</keyword>
<comment type="caution">
    <text evidence="5">The sequence shown here is derived from an EMBL/GenBank/DDBJ whole genome shotgun (WGS) entry which is preliminary data.</text>
</comment>
<dbReference type="PROSITE" id="PS01124">
    <property type="entry name" value="HTH_ARAC_FAMILY_2"/>
    <property type="match status" value="1"/>
</dbReference>
<evidence type="ECO:0000256" key="2">
    <source>
        <dbReference type="ARBA" id="ARBA00023125"/>
    </source>
</evidence>
<dbReference type="RefSeq" id="WP_186679847.1">
    <property type="nucleotide sequence ID" value="NZ_JABWRY020000001.1"/>
</dbReference>
<dbReference type="SMART" id="SM00342">
    <property type="entry name" value="HTH_ARAC"/>
    <property type="match status" value="1"/>
</dbReference>
<evidence type="ECO:0000313" key="6">
    <source>
        <dbReference type="Proteomes" id="UP001377692"/>
    </source>
</evidence>
<reference evidence="5 6" key="1">
    <citation type="submission" date="2024-02" db="EMBL/GenBank/DDBJ databases">
        <title>Identification of pathogenicity and growth-promoting functions of Pseudomonas putida variants.</title>
        <authorList>
            <person name="Sun J."/>
        </authorList>
    </citation>
    <scope>NUCLEOTIDE SEQUENCE [LARGE SCALE GENOMIC DNA]</scope>
    <source>
        <strain evidence="5 6">A04</strain>
    </source>
</reference>
<dbReference type="Proteomes" id="UP001377692">
    <property type="component" value="Unassembled WGS sequence"/>
</dbReference>
<dbReference type="Pfam" id="PF12833">
    <property type="entry name" value="HTH_18"/>
    <property type="match status" value="1"/>
</dbReference>